<dbReference type="InterPro" id="IPR013783">
    <property type="entry name" value="Ig-like_fold"/>
</dbReference>
<feature type="signal peptide" evidence="1">
    <location>
        <begin position="1"/>
        <end position="22"/>
    </location>
</feature>
<evidence type="ECO:0008006" key="6">
    <source>
        <dbReference type="Google" id="ProtNLM"/>
    </source>
</evidence>
<gene>
    <name evidence="3" type="ORF">B0A62_08350</name>
    <name evidence="2" type="ORF">IW20_22025</name>
</gene>
<dbReference type="PROSITE" id="PS51257">
    <property type="entry name" value="PROKAR_LIPOPROTEIN"/>
    <property type="match status" value="1"/>
</dbReference>
<accession>A0A085ZZV9</accession>
<dbReference type="EMBL" id="JPRM01000043">
    <property type="protein sequence ID" value="KFF09973.1"/>
    <property type="molecule type" value="Genomic_DNA"/>
</dbReference>
<evidence type="ECO:0000256" key="1">
    <source>
        <dbReference type="SAM" id="SignalP"/>
    </source>
</evidence>
<dbReference type="AlphaFoldDB" id="A0A085ZZV9"/>
<sequence>MKKKITLLFVSFFILASCSSDEDSSVIPVAPVAPTAIHAVLNEGSVDITWTGVEGAGITYNVYRNAVKINTVSLKEAKFTDVLKSTGSFVYTVTANLGGAESTKGEVSEKVILELPKTKTMQSIDIYYDTKYEYAYTYDASNITKLVSQTSKETNIDLTTKKVTVTNTVLKFTYAGNLITKIGYYSVDDIPRSFVEYVYNAQKKMIGRIVKRSNGSISYTVTYEYNEDGTITETNDSPDSGPGIYTFGNGNLVKYSITTPVSKVDKYVVVTNYVYDSKNEPTLNVLGFNFFVNNSKNNEISSSTVFNYNGEIDSTESSKSDNMYNENGYVLTTMKTLKVSSGETLQTQQTVITYY</sequence>
<dbReference type="OrthoDB" id="1374851at2"/>
<dbReference type="Proteomes" id="UP000198424">
    <property type="component" value="Unassembled WGS sequence"/>
</dbReference>
<dbReference type="EMBL" id="MUGY01000007">
    <property type="protein sequence ID" value="OXA95310.1"/>
    <property type="molecule type" value="Genomic_DNA"/>
</dbReference>
<evidence type="ECO:0000313" key="3">
    <source>
        <dbReference type="EMBL" id="OXA95310.1"/>
    </source>
</evidence>
<organism evidence="2 4">
    <name type="scientific">Flavobacterium hydatis</name>
    <name type="common">Cytophaga aquatilis</name>
    <dbReference type="NCBI Taxonomy" id="991"/>
    <lineage>
        <taxon>Bacteria</taxon>
        <taxon>Pseudomonadati</taxon>
        <taxon>Bacteroidota</taxon>
        <taxon>Flavobacteriia</taxon>
        <taxon>Flavobacteriales</taxon>
        <taxon>Flavobacteriaceae</taxon>
        <taxon>Flavobacterium</taxon>
    </lineage>
</organism>
<comment type="caution">
    <text evidence="2">The sequence shown here is derived from an EMBL/GenBank/DDBJ whole genome shotgun (WGS) entry which is preliminary data.</text>
</comment>
<evidence type="ECO:0000313" key="4">
    <source>
        <dbReference type="Proteomes" id="UP000028712"/>
    </source>
</evidence>
<dbReference type="Gene3D" id="2.60.40.10">
    <property type="entry name" value="Immunoglobulins"/>
    <property type="match status" value="1"/>
</dbReference>
<proteinExistence type="predicted"/>
<keyword evidence="5" id="KW-1185">Reference proteome</keyword>
<evidence type="ECO:0000313" key="2">
    <source>
        <dbReference type="EMBL" id="KFF09973.1"/>
    </source>
</evidence>
<protein>
    <recommendedName>
        <fullName evidence="6">Fibronectin type-III domain-containing protein</fullName>
    </recommendedName>
</protein>
<evidence type="ECO:0000313" key="5">
    <source>
        <dbReference type="Proteomes" id="UP000198424"/>
    </source>
</evidence>
<name>A0A085ZZV9_FLAHY</name>
<reference evidence="2 4" key="1">
    <citation type="submission" date="2014-07" db="EMBL/GenBank/DDBJ databases">
        <title>Genome of Flavobacterium hydatis DSM 2063.</title>
        <authorList>
            <person name="Pipes S.E."/>
            <person name="Stropko S.J."/>
            <person name="Newman J.D."/>
        </authorList>
    </citation>
    <scope>NUCLEOTIDE SEQUENCE [LARGE SCALE GENOMIC DNA]</scope>
    <source>
        <strain evidence="2 4">DSM 2063</strain>
    </source>
</reference>
<dbReference type="RefSeq" id="WP_035627334.1">
    <property type="nucleotide sequence ID" value="NZ_JBEWQG010000039.1"/>
</dbReference>
<reference evidence="3 5" key="2">
    <citation type="submission" date="2016-11" db="EMBL/GenBank/DDBJ databases">
        <title>Whole genomes of Flavobacteriaceae.</title>
        <authorList>
            <person name="Stine C."/>
            <person name="Li C."/>
            <person name="Tadesse D."/>
        </authorList>
    </citation>
    <scope>NUCLEOTIDE SEQUENCE [LARGE SCALE GENOMIC DNA]</scope>
    <source>
        <strain evidence="3 5">ATCC 29551</strain>
    </source>
</reference>
<dbReference type="eggNOG" id="ENOG5030Z12">
    <property type="taxonomic scope" value="Bacteria"/>
</dbReference>
<dbReference type="Proteomes" id="UP000028712">
    <property type="component" value="Unassembled WGS sequence"/>
</dbReference>
<feature type="chain" id="PRO_5001802041" description="Fibronectin type-III domain-containing protein" evidence="1">
    <location>
        <begin position="23"/>
        <end position="355"/>
    </location>
</feature>
<keyword evidence="1" id="KW-0732">Signal</keyword>